<evidence type="ECO:0000256" key="5">
    <source>
        <dbReference type="ARBA" id="ARBA00022679"/>
    </source>
</evidence>
<evidence type="ECO:0000256" key="9">
    <source>
        <dbReference type="ARBA" id="ARBA00022989"/>
    </source>
</evidence>
<dbReference type="AlphaFoldDB" id="A0A066UQT8"/>
<proteinExistence type="predicted"/>
<keyword evidence="2" id="KW-0813">Transport</keyword>
<dbReference type="EMBL" id="VXDD01000003">
    <property type="protein sequence ID" value="KAB0301267.1"/>
    <property type="molecule type" value="Genomic_DNA"/>
</dbReference>
<evidence type="ECO:0000313" key="17">
    <source>
        <dbReference type="EMBL" id="KAB0301267.1"/>
    </source>
</evidence>
<dbReference type="STRING" id="212667.VFDL14_11560"/>
<dbReference type="EMBL" id="VWSE01000006">
    <property type="protein sequence ID" value="KAB0288025.1"/>
    <property type="molecule type" value="Genomic_DNA"/>
</dbReference>
<feature type="transmembrane region" description="Helical" evidence="13">
    <location>
        <begin position="161"/>
        <end position="180"/>
    </location>
</feature>
<reference evidence="17 20" key="2">
    <citation type="submission" date="2019-09" db="EMBL/GenBank/DDBJ databases">
        <title>Vibrio Fortis S7-72.</title>
        <authorList>
            <person name="Das S.K."/>
        </authorList>
    </citation>
    <scope>NUCLEOTIDE SEQUENCE [LARGE SCALE GENOMIC DNA]</scope>
    <source>
        <strain evidence="17 20">S7-72</strain>
    </source>
</reference>
<feature type="transmembrane region" description="Helical" evidence="13">
    <location>
        <begin position="311"/>
        <end position="333"/>
    </location>
</feature>
<keyword evidence="10 13" id="KW-0472">Membrane</keyword>
<dbReference type="GO" id="GO:0005886">
    <property type="term" value="C:plasma membrane"/>
    <property type="evidence" value="ECO:0007669"/>
    <property type="project" value="UniProtKB-SubCell"/>
</dbReference>
<evidence type="ECO:0000256" key="7">
    <source>
        <dbReference type="ARBA" id="ARBA00022692"/>
    </source>
</evidence>
<keyword evidence="4" id="KW-0762">Sugar transport</keyword>
<comment type="subcellular location">
    <subcellularLocation>
        <location evidence="1">Cell membrane</location>
        <topology evidence="1">Multi-pass membrane protein</topology>
    </subcellularLocation>
</comment>
<dbReference type="PANTHER" id="PTHR30175">
    <property type="entry name" value="PHOSPHOTRANSFERASE SYSTEM TRANSPORT PROTEIN"/>
    <property type="match status" value="1"/>
</dbReference>
<dbReference type="GO" id="GO:0008982">
    <property type="term" value="F:protein-N(PI)-phosphohistidine-sugar phosphotransferase activity"/>
    <property type="evidence" value="ECO:0007669"/>
    <property type="project" value="InterPro"/>
</dbReference>
<feature type="domain" description="PTS EIIB type-1" evidence="14">
    <location>
        <begin position="24"/>
        <end position="106"/>
    </location>
</feature>
<keyword evidence="8" id="KW-0418">Kinase</keyword>
<dbReference type="InterPro" id="IPR003352">
    <property type="entry name" value="PTS_EIIC"/>
</dbReference>
<dbReference type="RefSeq" id="WP_032553826.1">
    <property type="nucleotide sequence ID" value="NZ_BTGL01000002.1"/>
</dbReference>
<dbReference type="Proteomes" id="UP000027219">
    <property type="component" value="Unassembled WGS sequence"/>
</dbReference>
<name>A0A066UQT8_9VIBR</name>
<feature type="transmembrane region" description="Helical" evidence="13">
    <location>
        <begin position="270"/>
        <end position="291"/>
    </location>
</feature>
<dbReference type="Pfam" id="PF02378">
    <property type="entry name" value="PTS_EIIC"/>
    <property type="match status" value="1"/>
</dbReference>
<evidence type="ECO:0000313" key="21">
    <source>
        <dbReference type="Proteomes" id="UP000326789"/>
    </source>
</evidence>
<dbReference type="PANTHER" id="PTHR30175:SF1">
    <property type="entry name" value="PTS SYSTEM ARBUTIN-, CELLOBIOSE-, AND SALICIN-SPECIFIC EIIBC COMPONENT-RELATED"/>
    <property type="match status" value="1"/>
</dbReference>
<dbReference type="InterPro" id="IPR050558">
    <property type="entry name" value="PTS_Sugar-Specific_Components"/>
</dbReference>
<feature type="transmembrane region" description="Helical" evidence="13">
    <location>
        <begin position="345"/>
        <end position="366"/>
    </location>
</feature>
<feature type="transmembrane region" description="Helical" evidence="13">
    <location>
        <begin position="378"/>
        <end position="400"/>
    </location>
</feature>
<organism evidence="18 19">
    <name type="scientific">Vibrio fortis</name>
    <dbReference type="NCBI Taxonomy" id="212667"/>
    <lineage>
        <taxon>Bacteria</taxon>
        <taxon>Pseudomonadati</taxon>
        <taxon>Pseudomonadota</taxon>
        <taxon>Gammaproteobacteria</taxon>
        <taxon>Vibrionales</taxon>
        <taxon>Vibrionaceae</taxon>
        <taxon>Vibrio</taxon>
    </lineage>
</organism>
<keyword evidence="9 13" id="KW-1133">Transmembrane helix</keyword>
<dbReference type="InterPro" id="IPR013013">
    <property type="entry name" value="PTS_EIIC_1"/>
</dbReference>
<feature type="transmembrane region" description="Helical" evidence="13">
    <location>
        <begin position="192"/>
        <end position="211"/>
    </location>
</feature>
<evidence type="ECO:0000256" key="11">
    <source>
        <dbReference type="PROSITE-ProRule" id="PRU00421"/>
    </source>
</evidence>
<keyword evidence="6" id="KW-0598">Phosphotransferase system</keyword>
<dbReference type="Gene3D" id="3.30.1360.60">
    <property type="entry name" value="Glucose permease domain IIB"/>
    <property type="match status" value="1"/>
</dbReference>
<feature type="domain" description="PTS EIIC type-1" evidence="15">
    <location>
        <begin position="121"/>
        <end position="477"/>
    </location>
</feature>
<feature type="region of interest" description="Disordered" evidence="12">
    <location>
        <begin position="1"/>
        <end position="20"/>
    </location>
</feature>
<sequence>MQIVEKNDAVINNSKSSPKKKSFNENIQLLVSALGGEDNIVSITHCMTRLRFKLADESLADEDAVKAISDVKGMVSQQGQTQVIIGVEVEKWFNALSGTQQADDSVADEIEKGKLFQGVMRIVAGIFGPVVPAIAGAGMLMGLLSGLIATNVISETSDTVYFFRSISVAVFFFLPMLVSFSAAKVFKVNEYIALAVSSAMLAPLLVEKATLLKDAGAAPELTVLGVVPIELLNYGGAIVPAILAIWLLSKVTPLVDRLVPSSAKPVFTPLLAFTVTSTITLSFVGPAGIWLSNGAGWVMSSLLEISPTLTGFIFGLTRPITIVFGIHHSMTPISLNNFALYGKDLLMPIMCLGNMAIAGATMAIWHKQRKYVSKEQSSITAGSSVTAILGITEPALFGVLTKYTKAMMTASLAAGVFGAISVTIDTHLTSYILSSVFSLPAYLASGTQNFVQALMGVVGVFALSYVLTMLLVKLDNK</sequence>
<evidence type="ECO:0000256" key="2">
    <source>
        <dbReference type="ARBA" id="ARBA00022448"/>
    </source>
</evidence>
<dbReference type="EMBL" id="JFFR01000033">
    <property type="protein sequence ID" value="KDN26514.1"/>
    <property type="molecule type" value="Genomic_DNA"/>
</dbReference>
<evidence type="ECO:0000256" key="12">
    <source>
        <dbReference type="SAM" id="MobiDB-lite"/>
    </source>
</evidence>
<evidence type="ECO:0000256" key="13">
    <source>
        <dbReference type="SAM" id="Phobius"/>
    </source>
</evidence>
<dbReference type="InterPro" id="IPR018113">
    <property type="entry name" value="PTrfase_EIIB_Cys"/>
</dbReference>
<evidence type="ECO:0000256" key="4">
    <source>
        <dbReference type="ARBA" id="ARBA00022597"/>
    </source>
</evidence>
<evidence type="ECO:0000259" key="14">
    <source>
        <dbReference type="PROSITE" id="PS51098"/>
    </source>
</evidence>
<dbReference type="Proteomes" id="UP000326687">
    <property type="component" value="Unassembled WGS sequence"/>
</dbReference>
<dbReference type="Pfam" id="PF00367">
    <property type="entry name" value="PTS_EIIB"/>
    <property type="match status" value="1"/>
</dbReference>
<keyword evidence="3" id="KW-1003">Cell membrane</keyword>
<keyword evidence="19" id="KW-1185">Reference proteome</keyword>
<feature type="transmembrane region" description="Helical" evidence="13">
    <location>
        <begin position="231"/>
        <end position="249"/>
    </location>
</feature>
<dbReference type="GO" id="GO:0015771">
    <property type="term" value="P:trehalose transport"/>
    <property type="evidence" value="ECO:0007669"/>
    <property type="project" value="TreeGrafter"/>
</dbReference>
<feature type="transmembrane region" description="Helical" evidence="13">
    <location>
        <begin position="412"/>
        <end position="433"/>
    </location>
</feature>
<dbReference type="Proteomes" id="UP000326789">
    <property type="component" value="Unassembled WGS sequence"/>
</dbReference>
<dbReference type="OrthoDB" id="92465at2"/>
<keyword evidence="5" id="KW-0808">Transferase</keyword>
<dbReference type="InterPro" id="IPR036878">
    <property type="entry name" value="Glu_permease_IIB"/>
</dbReference>
<feature type="transmembrane region" description="Helical" evidence="13">
    <location>
        <begin position="453"/>
        <end position="472"/>
    </location>
</feature>
<comment type="caution">
    <text evidence="18">The sequence shown here is derived from an EMBL/GenBank/DDBJ whole genome shotgun (WGS) entry which is preliminary data.</text>
</comment>
<evidence type="ECO:0000313" key="16">
    <source>
        <dbReference type="EMBL" id="KAB0288025.1"/>
    </source>
</evidence>
<evidence type="ECO:0000313" key="20">
    <source>
        <dbReference type="Proteomes" id="UP000326687"/>
    </source>
</evidence>
<dbReference type="CDD" id="cd00212">
    <property type="entry name" value="PTS_IIB_glc"/>
    <property type="match status" value="1"/>
</dbReference>
<evidence type="ECO:0000313" key="18">
    <source>
        <dbReference type="EMBL" id="KDN26514.1"/>
    </source>
</evidence>
<evidence type="ECO:0000256" key="3">
    <source>
        <dbReference type="ARBA" id="ARBA00022475"/>
    </source>
</evidence>
<dbReference type="GO" id="GO:0016301">
    <property type="term" value="F:kinase activity"/>
    <property type="evidence" value="ECO:0007669"/>
    <property type="project" value="UniProtKB-KW"/>
</dbReference>
<accession>A0A066UQT8</accession>
<reference evidence="18 19" key="1">
    <citation type="submission" date="2014-02" db="EMBL/GenBank/DDBJ databases">
        <title>Vibrio fortis Dalian14 Genome Sequencing.</title>
        <authorList>
            <person name="Wang Y."/>
            <person name="Song L."/>
            <person name="Liu G."/>
            <person name="Ding J."/>
        </authorList>
    </citation>
    <scope>NUCLEOTIDE SEQUENCE [LARGE SCALE GENOMIC DNA]</scope>
    <source>
        <strain evidence="18 19">Dalian14</strain>
    </source>
</reference>
<dbReference type="FunFam" id="3.30.1360.60:FF:000001">
    <property type="entry name" value="PTS system glucose-specific IIBC component PtsG"/>
    <property type="match status" value="1"/>
</dbReference>
<evidence type="ECO:0000256" key="8">
    <source>
        <dbReference type="ARBA" id="ARBA00022777"/>
    </source>
</evidence>
<dbReference type="PROSITE" id="PS51098">
    <property type="entry name" value="PTS_EIIB_TYPE_1"/>
    <property type="match status" value="1"/>
</dbReference>
<dbReference type="SUPFAM" id="SSF55604">
    <property type="entry name" value="Glucose permease domain IIB"/>
    <property type="match status" value="1"/>
</dbReference>
<evidence type="ECO:0000256" key="6">
    <source>
        <dbReference type="ARBA" id="ARBA00022683"/>
    </source>
</evidence>
<feature type="transmembrane region" description="Helical" evidence="13">
    <location>
        <begin position="122"/>
        <end position="149"/>
    </location>
</feature>
<keyword evidence="7 13" id="KW-0812">Transmembrane</keyword>
<dbReference type="GO" id="GO:0090589">
    <property type="term" value="F:protein-phosphocysteine-trehalose phosphotransferase system transporter activity"/>
    <property type="evidence" value="ECO:0007669"/>
    <property type="project" value="TreeGrafter"/>
</dbReference>
<reference evidence="16 21" key="3">
    <citation type="submission" date="2019-09" db="EMBL/GenBank/DDBJ databases">
        <title>Whole genome sequence of Vibrio fortis.</title>
        <authorList>
            <person name="Das S.K."/>
        </authorList>
    </citation>
    <scope>NUCLEOTIDE SEQUENCE [LARGE SCALE GENOMIC DNA]</scope>
    <source>
        <strain evidence="16 21">AN60</strain>
    </source>
</reference>
<dbReference type="InterPro" id="IPR001996">
    <property type="entry name" value="PTS_IIB_1"/>
</dbReference>
<gene>
    <name evidence="16" type="ORF">F2P58_11165</name>
    <name evidence="17" type="ORF">F2Z80_19520</name>
    <name evidence="18" type="ORF">VFDL14_11560</name>
</gene>
<evidence type="ECO:0000256" key="10">
    <source>
        <dbReference type="ARBA" id="ARBA00023136"/>
    </source>
</evidence>
<dbReference type="GO" id="GO:0009401">
    <property type="term" value="P:phosphoenolpyruvate-dependent sugar phosphotransferase system"/>
    <property type="evidence" value="ECO:0007669"/>
    <property type="project" value="UniProtKB-KW"/>
</dbReference>
<dbReference type="PROSITE" id="PS01035">
    <property type="entry name" value="PTS_EIIB_TYPE_1_CYS"/>
    <property type="match status" value="1"/>
</dbReference>
<dbReference type="PROSITE" id="PS51103">
    <property type="entry name" value="PTS_EIIC_TYPE_1"/>
    <property type="match status" value="1"/>
</dbReference>
<evidence type="ECO:0000259" key="15">
    <source>
        <dbReference type="PROSITE" id="PS51103"/>
    </source>
</evidence>
<feature type="active site" description="Phosphocysteine intermediate; for EIIB activity" evidence="11">
    <location>
        <position position="46"/>
    </location>
</feature>
<protein>
    <submittedName>
        <fullName evidence="18">PTS lactose transporter subunit IIB</fullName>
    </submittedName>
</protein>
<evidence type="ECO:0000313" key="19">
    <source>
        <dbReference type="Proteomes" id="UP000027219"/>
    </source>
</evidence>
<evidence type="ECO:0000256" key="1">
    <source>
        <dbReference type="ARBA" id="ARBA00004651"/>
    </source>
</evidence>